<dbReference type="SUPFAM" id="SSF52743">
    <property type="entry name" value="Subtilisin-like"/>
    <property type="match status" value="1"/>
</dbReference>
<dbReference type="EMBL" id="MIKG01000004">
    <property type="protein sequence ID" value="RAO66819.1"/>
    <property type="molecule type" value="Genomic_DNA"/>
</dbReference>
<feature type="repeat" description="ANK" evidence="8">
    <location>
        <begin position="191"/>
        <end position="223"/>
    </location>
</feature>
<feature type="active site" description="Charge relay system" evidence="9">
    <location>
        <position position="444"/>
    </location>
</feature>
<feature type="repeat" description="ANK" evidence="8">
    <location>
        <begin position="123"/>
        <end position="155"/>
    </location>
</feature>
<evidence type="ECO:0000256" key="2">
    <source>
        <dbReference type="ARBA" id="ARBA00022729"/>
    </source>
</evidence>
<dbReference type="Pfam" id="PF13637">
    <property type="entry name" value="Ank_4"/>
    <property type="match status" value="1"/>
</dbReference>
<feature type="repeat" description="ANK" evidence="8">
    <location>
        <begin position="292"/>
        <end position="324"/>
    </location>
</feature>
<feature type="repeat" description="ANK" evidence="8">
    <location>
        <begin position="24"/>
        <end position="56"/>
    </location>
</feature>
<dbReference type="AlphaFoldDB" id="A0A364KTF9"/>
<dbReference type="PANTHER" id="PTHR24161:SF121">
    <property type="entry name" value="M-PHASE PHOSPHOPROTEIN 8"/>
    <property type="match status" value="1"/>
</dbReference>
<comment type="caution">
    <text evidence="11">The sequence shown here is derived from an EMBL/GenBank/DDBJ whole genome shotgun (WGS) entry which is preliminary data.</text>
</comment>
<dbReference type="InterPro" id="IPR002110">
    <property type="entry name" value="Ankyrin_rpt"/>
</dbReference>
<gene>
    <name evidence="11" type="ORF">BHQ10_002831</name>
</gene>
<proteinExistence type="inferred from homology"/>
<feature type="domain" description="Peptidase S8/S53" evidence="10">
    <location>
        <begin position="441"/>
        <end position="642"/>
    </location>
</feature>
<dbReference type="InterPro" id="IPR015500">
    <property type="entry name" value="Peptidase_S8_subtilisin-rel"/>
</dbReference>
<keyword evidence="2" id="KW-0732">Signal</keyword>
<evidence type="ECO:0000259" key="10">
    <source>
        <dbReference type="Pfam" id="PF00082"/>
    </source>
</evidence>
<dbReference type="Pfam" id="PF12796">
    <property type="entry name" value="Ank_2"/>
    <property type="match status" value="5"/>
</dbReference>
<keyword evidence="1 9" id="KW-0645">Protease</keyword>
<dbReference type="PRINTS" id="PR00723">
    <property type="entry name" value="SUBTILISIN"/>
</dbReference>
<evidence type="ECO:0000256" key="4">
    <source>
        <dbReference type="ARBA" id="ARBA00022801"/>
    </source>
</evidence>
<name>A0A364KTF9_TALAM</name>
<feature type="active site" description="Charge relay system" evidence="9">
    <location>
        <position position="476"/>
    </location>
</feature>
<dbReference type="PROSITE" id="PS50088">
    <property type="entry name" value="ANK_REPEAT"/>
    <property type="match status" value="10"/>
</dbReference>
<protein>
    <recommendedName>
        <fullName evidence="10">Peptidase S8/S53 domain-containing protein</fullName>
    </recommendedName>
</protein>
<evidence type="ECO:0000256" key="3">
    <source>
        <dbReference type="ARBA" id="ARBA00022737"/>
    </source>
</evidence>
<dbReference type="PRINTS" id="PR01415">
    <property type="entry name" value="ANKYRIN"/>
</dbReference>
<feature type="active site" description="Charge relay system" evidence="9">
    <location>
        <position position="626"/>
    </location>
</feature>
<comment type="similarity">
    <text evidence="9">Belongs to the peptidase S8 family.</text>
</comment>
<organism evidence="11 12">
    <name type="scientific">Talaromyces amestolkiae</name>
    <dbReference type="NCBI Taxonomy" id="1196081"/>
    <lineage>
        <taxon>Eukaryota</taxon>
        <taxon>Fungi</taxon>
        <taxon>Dikarya</taxon>
        <taxon>Ascomycota</taxon>
        <taxon>Pezizomycotina</taxon>
        <taxon>Eurotiomycetes</taxon>
        <taxon>Eurotiomycetidae</taxon>
        <taxon>Eurotiales</taxon>
        <taxon>Trichocomaceae</taxon>
        <taxon>Talaromyces</taxon>
        <taxon>Talaromyces sect. Talaromyces</taxon>
    </lineage>
</organism>
<keyword evidence="4 9" id="KW-0378">Hydrolase</keyword>
<dbReference type="PANTHER" id="PTHR24161">
    <property type="entry name" value="ANK_REP_REGION DOMAIN-CONTAINING PROTEIN-RELATED"/>
    <property type="match status" value="1"/>
</dbReference>
<dbReference type="Pfam" id="PF00082">
    <property type="entry name" value="Peptidase_S8"/>
    <property type="match status" value="1"/>
</dbReference>
<keyword evidence="7" id="KW-0865">Zymogen</keyword>
<feature type="repeat" description="ANK" evidence="8">
    <location>
        <begin position="328"/>
        <end position="360"/>
    </location>
</feature>
<dbReference type="GO" id="GO:0006508">
    <property type="term" value="P:proteolysis"/>
    <property type="evidence" value="ECO:0007669"/>
    <property type="project" value="UniProtKB-KW"/>
</dbReference>
<evidence type="ECO:0000256" key="6">
    <source>
        <dbReference type="ARBA" id="ARBA00023043"/>
    </source>
</evidence>
<keyword evidence="3" id="KW-0677">Repeat</keyword>
<evidence type="ECO:0000256" key="9">
    <source>
        <dbReference type="PROSITE-ProRule" id="PRU01240"/>
    </source>
</evidence>
<feature type="repeat" description="ANK" evidence="8">
    <location>
        <begin position="90"/>
        <end position="122"/>
    </location>
</feature>
<evidence type="ECO:0000256" key="7">
    <source>
        <dbReference type="ARBA" id="ARBA00023145"/>
    </source>
</evidence>
<dbReference type="InterPro" id="IPR036852">
    <property type="entry name" value="Peptidase_S8/S53_dom_sf"/>
</dbReference>
<dbReference type="InterPro" id="IPR036770">
    <property type="entry name" value="Ankyrin_rpt-contain_sf"/>
</dbReference>
<dbReference type="SUPFAM" id="SSF48403">
    <property type="entry name" value="Ankyrin repeat"/>
    <property type="match status" value="1"/>
</dbReference>
<reference evidence="11 12" key="1">
    <citation type="journal article" date="2017" name="Biotechnol. Biofuels">
        <title>Differential beta-glucosidase expression as a function of carbon source availability in Talaromyces amestolkiae: a genomic and proteomic approach.</title>
        <authorList>
            <person name="de Eugenio L.I."/>
            <person name="Mendez-Liter J.A."/>
            <person name="Nieto-Dominguez M."/>
            <person name="Alonso L."/>
            <person name="Gil-Munoz J."/>
            <person name="Barriuso J."/>
            <person name="Prieto A."/>
            <person name="Martinez M.J."/>
        </authorList>
    </citation>
    <scope>NUCLEOTIDE SEQUENCE [LARGE SCALE GENOMIC DNA]</scope>
    <source>
        <strain evidence="11 12">CIB</strain>
    </source>
</reference>
<dbReference type="SMART" id="SM00248">
    <property type="entry name" value="ANK"/>
    <property type="match status" value="10"/>
</dbReference>
<dbReference type="RefSeq" id="XP_040731335.1">
    <property type="nucleotide sequence ID" value="XM_040875020.1"/>
</dbReference>
<feature type="repeat" description="ANK" evidence="8">
    <location>
        <begin position="57"/>
        <end position="89"/>
    </location>
</feature>
<keyword evidence="12" id="KW-1185">Reference proteome</keyword>
<evidence type="ECO:0000256" key="8">
    <source>
        <dbReference type="PROSITE-ProRule" id="PRU00023"/>
    </source>
</evidence>
<feature type="repeat" description="ANK" evidence="8">
    <location>
        <begin position="224"/>
        <end position="245"/>
    </location>
</feature>
<dbReference type="Gene3D" id="1.25.40.20">
    <property type="entry name" value="Ankyrin repeat-containing domain"/>
    <property type="match status" value="4"/>
</dbReference>
<dbReference type="GO" id="GO:0004252">
    <property type="term" value="F:serine-type endopeptidase activity"/>
    <property type="evidence" value="ECO:0007669"/>
    <property type="project" value="UniProtKB-UniRule"/>
</dbReference>
<evidence type="ECO:0000256" key="5">
    <source>
        <dbReference type="ARBA" id="ARBA00022825"/>
    </source>
</evidence>
<evidence type="ECO:0000256" key="1">
    <source>
        <dbReference type="ARBA" id="ARBA00022670"/>
    </source>
</evidence>
<keyword evidence="5 9" id="KW-0720">Serine protease</keyword>
<dbReference type="OrthoDB" id="4221854at2759"/>
<evidence type="ECO:0000313" key="12">
    <source>
        <dbReference type="Proteomes" id="UP000249363"/>
    </source>
</evidence>
<dbReference type="PROSITE" id="PS50297">
    <property type="entry name" value="ANK_REP_REGION"/>
    <property type="match status" value="10"/>
</dbReference>
<dbReference type="STRING" id="1196081.A0A364KTF9"/>
<dbReference type="GeneID" id="63792047"/>
<keyword evidence="6 8" id="KW-0040">ANK repeat</keyword>
<feature type="repeat" description="ANK" evidence="8">
    <location>
        <begin position="259"/>
        <end position="291"/>
    </location>
</feature>
<dbReference type="PROSITE" id="PS51892">
    <property type="entry name" value="SUBTILASE"/>
    <property type="match status" value="1"/>
</dbReference>
<evidence type="ECO:0000313" key="11">
    <source>
        <dbReference type="EMBL" id="RAO66819.1"/>
    </source>
</evidence>
<feature type="repeat" description="ANK" evidence="8">
    <location>
        <begin position="156"/>
        <end position="180"/>
    </location>
</feature>
<dbReference type="Proteomes" id="UP000249363">
    <property type="component" value="Unassembled WGS sequence"/>
</dbReference>
<dbReference type="GO" id="GO:0019706">
    <property type="term" value="F:protein-cysteine S-palmitoyltransferase activity"/>
    <property type="evidence" value="ECO:0007669"/>
    <property type="project" value="UniProtKB-EC"/>
</dbReference>
<sequence>MCGHPKAVQFLLDKGANLKARTKDGWTPLHAASYYGHTSVLPILLTQGADIEAELPFGSHPLHKACERGYIEIIRLLLEHGAVIEAQAKNHQTPLYTAAFYGHPKAVRFLLDKGADLEARHVDGCTPLYAASRENHPEVAQLLLEKGADSEASSNTGYTPLHVAAEKGYEKLARLLVEKGRMRDLDKMTKSGDTALHLAARNDHAEIVRYLLAHGADCDIPNKNGWGPLHTAAYKGHSSIVAVLLTASQGDLESQIRMDGYRPVHKAAEAGHVDILLALLNAGAKINSRTTLGLTPLHVAVKFGKVATAKELLEHRADVHSQTYEVDGLRTPLHFAVQNGDQRIVSLLLTYGANSRRLDKEGTSPLAYAEELKDEKMLALFNTTVETTVAGNGEDFILSVRGKTMTETSSTSSKAWFDKLDELRSVLLRPRGTVHKPVQFAVLDSGVEPAHPNKMMIHGYRDFVDDSEEWKDNSGHGSTGVDLICKVVKMPKIYVARVFETSSGSAEVQDRIAEAIKHARTEWKVNIIILASGFNRPHENMEKEILAACAEGILIFAAASNSGNSDFITFPANIPEVICMFATDANAKAITSGINPSPSLRGRPNFAILGHDVESRPRTKPHTGTSMSTFIGAGIAGLILEFSRQSIVSDIIGTDWKRYLQTVRGMSAIFELMAEGGHEGYHCITPWKIRPIFQKSRELEREFIANAIKHALERCIRGS</sequence>
<dbReference type="InterPro" id="IPR000209">
    <property type="entry name" value="Peptidase_S8/S53_dom"/>
</dbReference>
<accession>A0A364KTF9</accession>
<dbReference type="Gene3D" id="3.40.50.200">
    <property type="entry name" value="Peptidase S8/S53 domain"/>
    <property type="match status" value="1"/>
</dbReference>